<dbReference type="OrthoDB" id="9801424at2"/>
<dbReference type="InterPro" id="IPR036724">
    <property type="entry name" value="Cobalamin-bd_sf"/>
</dbReference>
<dbReference type="GO" id="GO:0031419">
    <property type="term" value="F:cobalamin binding"/>
    <property type="evidence" value="ECO:0007669"/>
    <property type="project" value="InterPro"/>
</dbReference>
<keyword evidence="2" id="KW-0489">Methyltransferase</keyword>
<evidence type="ECO:0000256" key="5">
    <source>
        <dbReference type="ARBA" id="ARBA00022723"/>
    </source>
</evidence>
<keyword evidence="7" id="KW-0411">Iron-sulfur</keyword>
<evidence type="ECO:0000256" key="1">
    <source>
        <dbReference type="ARBA" id="ARBA00001966"/>
    </source>
</evidence>
<evidence type="ECO:0000256" key="8">
    <source>
        <dbReference type="SAM" id="Phobius"/>
    </source>
</evidence>
<dbReference type="Proteomes" id="UP000289166">
    <property type="component" value="Unassembled WGS sequence"/>
</dbReference>
<evidence type="ECO:0000256" key="3">
    <source>
        <dbReference type="ARBA" id="ARBA00022679"/>
    </source>
</evidence>
<dbReference type="SMART" id="SM00729">
    <property type="entry name" value="Elp3"/>
    <property type="match status" value="1"/>
</dbReference>
<dbReference type="SUPFAM" id="SSF52242">
    <property type="entry name" value="Cobalamin (vitamin B12)-binding domain"/>
    <property type="match status" value="1"/>
</dbReference>
<evidence type="ECO:0000256" key="4">
    <source>
        <dbReference type="ARBA" id="ARBA00022691"/>
    </source>
</evidence>
<keyword evidence="11" id="KW-1185">Reference proteome</keyword>
<dbReference type="InterPro" id="IPR007197">
    <property type="entry name" value="rSAM"/>
</dbReference>
<evidence type="ECO:0000313" key="11">
    <source>
        <dbReference type="Proteomes" id="UP000289166"/>
    </source>
</evidence>
<dbReference type="Pfam" id="PF02310">
    <property type="entry name" value="B12-binding"/>
    <property type="match status" value="1"/>
</dbReference>
<comment type="caution">
    <text evidence="10">The sequence shown here is derived from an EMBL/GenBank/DDBJ whole genome shotgun (WGS) entry which is preliminary data.</text>
</comment>
<keyword evidence="3" id="KW-0808">Transferase</keyword>
<keyword evidence="4" id="KW-0949">S-adenosyl-L-methionine</keyword>
<dbReference type="InterPro" id="IPR051198">
    <property type="entry name" value="BchE-like"/>
</dbReference>
<accession>A0A4Q0I4L9</accession>
<dbReference type="SFLD" id="SFLDS00029">
    <property type="entry name" value="Radical_SAM"/>
    <property type="match status" value="1"/>
</dbReference>
<dbReference type="EMBL" id="RLII01000007">
    <property type="protein sequence ID" value="RXE59250.1"/>
    <property type="molecule type" value="Genomic_DNA"/>
</dbReference>
<dbReference type="PANTHER" id="PTHR43409:SF7">
    <property type="entry name" value="BLL1977 PROTEIN"/>
    <property type="match status" value="1"/>
</dbReference>
<dbReference type="InterPro" id="IPR034466">
    <property type="entry name" value="Methyltransferase_Class_B"/>
</dbReference>
<keyword evidence="8" id="KW-0472">Membrane</keyword>
<feature type="domain" description="B12-binding" evidence="9">
    <location>
        <begin position="8"/>
        <end position="138"/>
    </location>
</feature>
<reference evidence="11" key="1">
    <citation type="submission" date="2018-11" db="EMBL/GenBank/DDBJ databases">
        <title>Genome sequencing of a novel mesophilic and cellulolytic organism within the genus Hungateiclostridium.</title>
        <authorList>
            <person name="Rettenmaier R."/>
            <person name="Liebl W."/>
            <person name="Zverlov V."/>
        </authorList>
    </citation>
    <scope>NUCLEOTIDE SEQUENCE [LARGE SCALE GENOMIC DNA]</scope>
    <source>
        <strain evidence="11">N2K1</strain>
    </source>
</reference>
<dbReference type="GO" id="GO:0051539">
    <property type="term" value="F:4 iron, 4 sulfur cluster binding"/>
    <property type="evidence" value="ECO:0007669"/>
    <property type="project" value="UniProtKB-KW"/>
</dbReference>
<evidence type="ECO:0000256" key="2">
    <source>
        <dbReference type="ARBA" id="ARBA00022603"/>
    </source>
</evidence>
<protein>
    <submittedName>
        <fullName evidence="10">Radical SAM protein</fullName>
    </submittedName>
</protein>
<dbReference type="SFLD" id="SFLDG01082">
    <property type="entry name" value="B12-binding_domain_containing"/>
    <property type="match status" value="1"/>
</dbReference>
<dbReference type="GO" id="GO:0003824">
    <property type="term" value="F:catalytic activity"/>
    <property type="evidence" value="ECO:0007669"/>
    <property type="project" value="InterPro"/>
</dbReference>
<dbReference type="SUPFAM" id="SSF102114">
    <property type="entry name" value="Radical SAM enzymes"/>
    <property type="match status" value="1"/>
</dbReference>
<dbReference type="Gene3D" id="3.20.20.70">
    <property type="entry name" value="Aldolase class I"/>
    <property type="match status" value="1"/>
</dbReference>
<dbReference type="AlphaFoldDB" id="A0A4Q0I4L9"/>
<dbReference type="InterPro" id="IPR058240">
    <property type="entry name" value="rSAM_sf"/>
</dbReference>
<keyword evidence="8" id="KW-0812">Transmembrane</keyword>
<evidence type="ECO:0000313" key="10">
    <source>
        <dbReference type="EMBL" id="RXE59250.1"/>
    </source>
</evidence>
<dbReference type="SFLD" id="SFLDG01123">
    <property type="entry name" value="methyltransferase_(Class_B)"/>
    <property type="match status" value="1"/>
</dbReference>
<dbReference type="CDD" id="cd01335">
    <property type="entry name" value="Radical_SAM"/>
    <property type="match status" value="1"/>
</dbReference>
<dbReference type="InterPro" id="IPR013785">
    <property type="entry name" value="Aldolase_TIM"/>
</dbReference>
<evidence type="ECO:0000256" key="6">
    <source>
        <dbReference type="ARBA" id="ARBA00023004"/>
    </source>
</evidence>
<organism evidence="10 11">
    <name type="scientific">Acetivibrio mesophilus</name>
    <dbReference type="NCBI Taxonomy" id="2487273"/>
    <lineage>
        <taxon>Bacteria</taxon>
        <taxon>Bacillati</taxon>
        <taxon>Bacillota</taxon>
        <taxon>Clostridia</taxon>
        <taxon>Eubacteriales</taxon>
        <taxon>Oscillospiraceae</taxon>
        <taxon>Acetivibrio</taxon>
    </lineage>
</organism>
<dbReference type="GO" id="GO:0046872">
    <property type="term" value="F:metal ion binding"/>
    <property type="evidence" value="ECO:0007669"/>
    <property type="project" value="UniProtKB-KW"/>
</dbReference>
<keyword evidence="8" id="KW-1133">Transmembrane helix</keyword>
<evidence type="ECO:0000256" key="7">
    <source>
        <dbReference type="ARBA" id="ARBA00023014"/>
    </source>
</evidence>
<name>A0A4Q0I4L9_9FIRM</name>
<dbReference type="InterPro" id="IPR006638">
    <property type="entry name" value="Elp3/MiaA/NifB-like_rSAM"/>
</dbReference>
<evidence type="ECO:0000259" key="9">
    <source>
        <dbReference type="PROSITE" id="PS51332"/>
    </source>
</evidence>
<comment type="cofactor">
    <cofactor evidence="1">
        <name>[4Fe-4S] cluster</name>
        <dbReference type="ChEBI" id="CHEBI:49883"/>
    </cofactor>
</comment>
<gene>
    <name evidence="10" type="ORF">EFD62_07715</name>
</gene>
<dbReference type="RefSeq" id="WP_069195252.1">
    <property type="nucleotide sequence ID" value="NZ_RLII01000007.1"/>
</dbReference>
<dbReference type="Gene3D" id="3.40.50.280">
    <property type="entry name" value="Cobalamin-binding domain"/>
    <property type="match status" value="1"/>
</dbReference>
<keyword evidence="5" id="KW-0479">Metal-binding</keyword>
<dbReference type="PROSITE" id="PS51332">
    <property type="entry name" value="B12_BINDING"/>
    <property type="match status" value="1"/>
</dbReference>
<sequence>MRVLLIKPETVGIFAYTNLVEYEPLEMEYLYTVLKNLGHEPYIYDRRHELTPLKSKLKHFAPDVVCITGYITQEKLMIKLTHRIKRFDSRITVIIGGSHSELNYANFFDSSADYIYHLSGLDSFAKLMDFIDNTGTTALEDIPGICYKEGEGWKANRKVSETPKDLPQIDRTYFYNNKHRYRHLSFHPLALIKNSYSCKNSCTFCYCTNRNSGEYACREVEDLVNEIMTTDAPNIHITDDNFLTDTKYLKQFIELIRKKRISKKYLVYGRADFIAANKDIMRELKDIGLSLVMVGLEACSDNDLGSYNKDATLEHNEECVKILEELDIICSGLFIVHQDMTIRDFKELYNWIAQRAIIPTVSIYTPMQGAANFSKYRDSLLTTDPGKQDLFHCILKPKHMSVSRFYYEYYKLSLKLAWHRRKAPLYSCVNFGSFLFIIKVLLIKLRRVFIS</sequence>
<dbReference type="InterPro" id="IPR006158">
    <property type="entry name" value="Cobalamin-bd"/>
</dbReference>
<feature type="transmembrane region" description="Helical" evidence="8">
    <location>
        <begin position="423"/>
        <end position="442"/>
    </location>
</feature>
<dbReference type="GO" id="GO:0005829">
    <property type="term" value="C:cytosol"/>
    <property type="evidence" value="ECO:0007669"/>
    <property type="project" value="TreeGrafter"/>
</dbReference>
<keyword evidence="6" id="KW-0408">Iron</keyword>
<dbReference type="Pfam" id="PF04055">
    <property type="entry name" value="Radical_SAM"/>
    <property type="match status" value="1"/>
</dbReference>
<proteinExistence type="predicted"/>
<dbReference type="PANTHER" id="PTHR43409">
    <property type="entry name" value="ANAEROBIC MAGNESIUM-PROTOPORPHYRIN IX MONOMETHYL ESTER CYCLASE-RELATED"/>
    <property type="match status" value="1"/>
</dbReference>